<evidence type="ECO:0000313" key="3">
    <source>
        <dbReference type="Proteomes" id="UP000029492"/>
    </source>
</evidence>
<keyword evidence="3" id="KW-1185">Reference proteome</keyword>
<feature type="compositionally biased region" description="Gly residues" evidence="1">
    <location>
        <begin position="67"/>
        <end position="76"/>
    </location>
</feature>
<evidence type="ECO:0000313" key="2">
    <source>
        <dbReference type="EMBL" id="AIQ88825.1"/>
    </source>
</evidence>
<sequence length="76" mass="7798">MHPGRVEDTGIETRIRPKGDGQGEAVLLPDPGRGGSSGGPARTRPGAAPSRRHPGRGPDGDRRVAPQGGGQKSRTP</sequence>
<name>A0A089NQL7_9HYPH</name>
<dbReference type="Proteomes" id="UP000029492">
    <property type="component" value="Chromosome"/>
</dbReference>
<proteinExistence type="predicted"/>
<organism evidence="2 3">
    <name type="scientific">Methylobacterium oryzae CBMB20</name>
    <dbReference type="NCBI Taxonomy" id="693986"/>
    <lineage>
        <taxon>Bacteria</taxon>
        <taxon>Pseudomonadati</taxon>
        <taxon>Pseudomonadota</taxon>
        <taxon>Alphaproteobacteria</taxon>
        <taxon>Hyphomicrobiales</taxon>
        <taxon>Methylobacteriaceae</taxon>
        <taxon>Methylobacterium</taxon>
    </lineage>
</organism>
<evidence type="ECO:0000256" key="1">
    <source>
        <dbReference type="SAM" id="MobiDB-lite"/>
    </source>
</evidence>
<feature type="compositionally biased region" description="Basic and acidic residues" evidence="1">
    <location>
        <begin position="1"/>
        <end position="21"/>
    </location>
</feature>
<feature type="region of interest" description="Disordered" evidence="1">
    <location>
        <begin position="1"/>
        <end position="76"/>
    </location>
</feature>
<dbReference type="EMBL" id="CP003811">
    <property type="protein sequence ID" value="AIQ88825.1"/>
    <property type="molecule type" value="Genomic_DNA"/>
</dbReference>
<reference evidence="2 3" key="1">
    <citation type="journal article" date="2014" name="PLoS ONE">
        <title>Genome Information of Methylobacterium oryzae, a Plant-Probiotic Methylotroph in the Phyllosphere.</title>
        <authorList>
            <person name="Kwak M.J."/>
            <person name="Jeong H."/>
            <person name="Madhaiyan M."/>
            <person name="Lee Y."/>
            <person name="Sa T.M."/>
            <person name="Oh T.K."/>
            <person name="Kim J.F."/>
        </authorList>
    </citation>
    <scope>NUCLEOTIDE SEQUENCE [LARGE SCALE GENOMIC DNA]</scope>
    <source>
        <strain evidence="2 3">CBMB20</strain>
    </source>
</reference>
<dbReference type="AlphaFoldDB" id="A0A089NQL7"/>
<gene>
    <name evidence="2" type="ORF">MOC_1070</name>
</gene>
<accession>A0A089NQL7</accession>
<dbReference type="KEGG" id="mor:MOC_1070"/>
<dbReference type="HOGENOM" id="CLU_2650319_0_0_5"/>
<protein>
    <submittedName>
        <fullName evidence="2">Protein of unassigned function</fullName>
    </submittedName>
</protein>